<keyword evidence="4" id="KW-0732">Signal</keyword>
<evidence type="ECO:0000313" key="8">
    <source>
        <dbReference type="EMBL" id="KAG8239527.1"/>
    </source>
</evidence>
<keyword evidence="5" id="KW-0472">Membrane</keyword>
<gene>
    <name evidence="8" type="ORF">J437_LFUL018901</name>
</gene>
<evidence type="ECO:0000256" key="4">
    <source>
        <dbReference type="ARBA" id="ARBA00022729"/>
    </source>
</evidence>
<evidence type="ECO:0000313" key="9">
    <source>
        <dbReference type="Proteomes" id="UP000792457"/>
    </source>
</evidence>
<reference evidence="8" key="2">
    <citation type="submission" date="2017-10" db="EMBL/GenBank/DDBJ databases">
        <title>Ladona fulva Genome sequencing and assembly.</title>
        <authorList>
            <person name="Murali S."/>
            <person name="Richards S."/>
            <person name="Bandaranaike D."/>
            <person name="Bellair M."/>
            <person name="Blankenburg K."/>
            <person name="Chao H."/>
            <person name="Dinh H."/>
            <person name="Doddapaneni H."/>
            <person name="Dugan-Rocha S."/>
            <person name="Elkadiri S."/>
            <person name="Gnanaolivu R."/>
            <person name="Hernandez B."/>
            <person name="Skinner E."/>
            <person name="Javaid M."/>
            <person name="Lee S."/>
            <person name="Li M."/>
            <person name="Ming W."/>
            <person name="Munidasa M."/>
            <person name="Muniz J."/>
            <person name="Nguyen L."/>
            <person name="Hughes D."/>
            <person name="Osuji N."/>
            <person name="Pu L.-L."/>
            <person name="Puazo M."/>
            <person name="Qu C."/>
            <person name="Quiroz J."/>
            <person name="Raj R."/>
            <person name="Weissenberger G."/>
            <person name="Xin Y."/>
            <person name="Zou X."/>
            <person name="Han Y."/>
            <person name="Worley K."/>
            <person name="Muzny D."/>
            <person name="Gibbs R."/>
        </authorList>
    </citation>
    <scope>NUCLEOTIDE SEQUENCE</scope>
    <source>
        <strain evidence="8">Sampled in the wild</strain>
    </source>
</reference>
<dbReference type="PANTHER" id="PTHR33562:SF17">
    <property type="entry name" value="PROTEIN QUIVER"/>
    <property type="match status" value="1"/>
</dbReference>
<reference evidence="8" key="1">
    <citation type="submission" date="2013-04" db="EMBL/GenBank/DDBJ databases">
        <authorList>
            <person name="Qu J."/>
            <person name="Murali S.C."/>
            <person name="Bandaranaike D."/>
            <person name="Bellair M."/>
            <person name="Blankenburg K."/>
            <person name="Chao H."/>
            <person name="Dinh H."/>
            <person name="Doddapaneni H."/>
            <person name="Downs B."/>
            <person name="Dugan-Rocha S."/>
            <person name="Elkadiri S."/>
            <person name="Gnanaolivu R.D."/>
            <person name="Hernandez B."/>
            <person name="Javaid M."/>
            <person name="Jayaseelan J.C."/>
            <person name="Lee S."/>
            <person name="Li M."/>
            <person name="Ming W."/>
            <person name="Munidasa M."/>
            <person name="Muniz J."/>
            <person name="Nguyen L."/>
            <person name="Ongeri F."/>
            <person name="Osuji N."/>
            <person name="Pu L.-L."/>
            <person name="Puazo M."/>
            <person name="Qu C."/>
            <person name="Quiroz J."/>
            <person name="Raj R."/>
            <person name="Weissenberger G."/>
            <person name="Xin Y."/>
            <person name="Zou X."/>
            <person name="Han Y."/>
            <person name="Richards S."/>
            <person name="Worley K."/>
            <person name="Muzny D."/>
            <person name="Gibbs R."/>
        </authorList>
    </citation>
    <scope>NUCLEOTIDE SEQUENCE</scope>
    <source>
        <strain evidence="8">Sampled in the wild</strain>
    </source>
</reference>
<sequence length="159" mass="18073">MNYFIPRNRSRERTVLSSYLLLLTHFTISVTGLSIKCYHCNSEYDPRCGDPFDSFSIGEVDCNMKPKHEHLDQLNATLCRKIVQKVYGKLRYIRTCGYVGDVSPEEGKVCLQRSGTYEVHMSYCACKGDLCNGASPRRISELLLLLVTLVTLRKNVAIL</sequence>
<dbReference type="GO" id="GO:0032222">
    <property type="term" value="P:regulation of synaptic transmission, cholinergic"/>
    <property type="evidence" value="ECO:0007669"/>
    <property type="project" value="InterPro"/>
</dbReference>
<dbReference type="EMBL" id="KZ309689">
    <property type="protein sequence ID" value="KAG8239527.1"/>
    <property type="molecule type" value="Genomic_DNA"/>
</dbReference>
<dbReference type="AlphaFoldDB" id="A0A8K0PAV0"/>
<dbReference type="Pfam" id="PF17064">
    <property type="entry name" value="QVR"/>
    <property type="match status" value="1"/>
</dbReference>
<dbReference type="PANTHER" id="PTHR33562">
    <property type="entry name" value="ATILLA, ISOFORM B-RELATED-RELATED"/>
    <property type="match status" value="1"/>
</dbReference>
<evidence type="ECO:0000256" key="3">
    <source>
        <dbReference type="ARBA" id="ARBA00022692"/>
    </source>
</evidence>
<evidence type="ECO:0000256" key="5">
    <source>
        <dbReference type="ARBA" id="ARBA00022989"/>
    </source>
</evidence>
<keyword evidence="7" id="KW-0449">Lipoprotein</keyword>
<evidence type="ECO:0008006" key="10">
    <source>
        <dbReference type="Google" id="ProtNLM"/>
    </source>
</evidence>
<evidence type="ECO:0000256" key="2">
    <source>
        <dbReference type="ARBA" id="ARBA00022622"/>
    </source>
</evidence>
<comment type="subcellular location">
    <subcellularLocation>
        <location evidence="1">Membrane</location>
        <topology evidence="1">Lipid-anchor</topology>
        <topology evidence="1">GPI-anchor</topology>
    </subcellularLocation>
</comment>
<protein>
    <recommendedName>
        <fullName evidence="10">Protein sleepless</fullName>
    </recommendedName>
</protein>
<dbReference type="Proteomes" id="UP000792457">
    <property type="component" value="Unassembled WGS sequence"/>
</dbReference>
<keyword evidence="9" id="KW-1185">Reference proteome</keyword>
<dbReference type="GO" id="GO:0030431">
    <property type="term" value="P:sleep"/>
    <property type="evidence" value="ECO:0007669"/>
    <property type="project" value="InterPro"/>
</dbReference>
<comment type="caution">
    <text evidence="8">The sequence shown here is derived from an EMBL/GenBank/DDBJ whole genome shotgun (WGS) entry which is preliminary data.</text>
</comment>
<dbReference type="SUPFAM" id="SSF57302">
    <property type="entry name" value="Snake toxin-like"/>
    <property type="match status" value="1"/>
</dbReference>
<keyword evidence="5" id="KW-1133">Transmembrane helix</keyword>
<organism evidence="8 9">
    <name type="scientific">Ladona fulva</name>
    <name type="common">Scarce chaser dragonfly</name>
    <name type="synonym">Libellula fulva</name>
    <dbReference type="NCBI Taxonomy" id="123851"/>
    <lineage>
        <taxon>Eukaryota</taxon>
        <taxon>Metazoa</taxon>
        <taxon>Ecdysozoa</taxon>
        <taxon>Arthropoda</taxon>
        <taxon>Hexapoda</taxon>
        <taxon>Insecta</taxon>
        <taxon>Pterygota</taxon>
        <taxon>Palaeoptera</taxon>
        <taxon>Odonata</taxon>
        <taxon>Epiprocta</taxon>
        <taxon>Anisoptera</taxon>
        <taxon>Libelluloidea</taxon>
        <taxon>Libellulidae</taxon>
        <taxon>Ladona</taxon>
    </lineage>
</organism>
<keyword evidence="2" id="KW-0336">GPI-anchor</keyword>
<dbReference type="GO" id="GO:0098552">
    <property type="term" value="C:side of membrane"/>
    <property type="evidence" value="ECO:0007669"/>
    <property type="project" value="UniProtKB-KW"/>
</dbReference>
<accession>A0A8K0PAV0</accession>
<keyword evidence="3" id="KW-0812">Transmembrane</keyword>
<evidence type="ECO:0000256" key="6">
    <source>
        <dbReference type="ARBA" id="ARBA00023180"/>
    </source>
</evidence>
<dbReference type="OrthoDB" id="6083863at2759"/>
<dbReference type="InterPro" id="IPR045860">
    <property type="entry name" value="Snake_toxin-like_sf"/>
</dbReference>
<evidence type="ECO:0000256" key="7">
    <source>
        <dbReference type="ARBA" id="ARBA00023288"/>
    </source>
</evidence>
<evidence type="ECO:0000256" key="1">
    <source>
        <dbReference type="ARBA" id="ARBA00004589"/>
    </source>
</evidence>
<name>A0A8K0PAV0_LADFU</name>
<proteinExistence type="predicted"/>
<dbReference type="InterPro" id="IPR050975">
    <property type="entry name" value="Sleep_regulator"/>
</dbReference>
<keyword evidence="6" id="KW-0325">Glycoprotein</keyword>
<dbReference type="InterPro" id="IPR031424">
    <property type="entry name" value="QVR-like"/>
</dbReference>